<keyword evidence="2" id="KW-1185">Reference proteome</keyword>
<evidence type="ECO:0000313" key="1">
    <source>
        <dbReference type="EMBL" id="KAG5576393.1"/>
    </source>
</evidence>
<proteinExistence type="predicted"/>
<comment type="caution">
    <text evidence="1">The sequence shown here is derived from an EMBL/GenBank/DDBJ whole genome shotgun (WGS) entry which is preliminary data.</text>
</comment>
<organism evidence="1 2">
    <name type="scientific">Solanum commersonii</name>
    <name type="common">Commerson's wild potato</name>
    <name type="synonym">Commerson's nightshade</name>
    <dbReference type="NCBI Taxonomy" id="4109"/>
    <lineage>
        <taxon>Eukaryota</taxon>
        <taxon>Viridiplantae</taxon>
        <taxon>Streptophyta</taxon>
        <taxon>Embryophyta</taxon>
        <taxon>Tracheophyta</taxon>
        <taxon>Spermatophyta</taxon>
        <taxon>Magnoliopsida</taxon>
        <taxon>eudicotyledons</taxon>
        <taxon>Gunneridae</taxon>
        <taxon>Pentapetalae</taxon>
        <taxon>asterids</taxon>
        <taxon>lamiids</taxon>
        <taxon>Solanales</taxon>
        <taxon>Solanaceae</taxon>
        <taxon>Solanoideae</taxon>
        <taxon>Solaneae</taxon>
        <taxon>Solanum</taxon>
    </lineage>
</organism>
<dbReference type="Proteomes" id="UP000824120">
    <property type="component" value="Chromosome 11"/>
</dbReference>
<name>A0A9J5WKG6_SOLCO</name>
<accession>A0A9J5WKG6</accession>
<gene>
    <name evidence="1" type="ORF">H5410_056527</name>
</gene>
<dbReference type="EMBL" id="JACXVP010000011">
    <property type="protein sequence ID" value="KAG5576393.1"/>
    <property type="molecule type" value="Genomic_DNA"/>
</dbReference>
<protein>
    <submittedName>
        <fullName evidence="1">Uncharacterized protein</fullName>
    </submittedName>
</protein>
<sequence length="123" mass="14128">MDVHQNLSYGVGWSQRANRPIFNVKRNPQQLNLPFCQFSCAIVHGSFSDPDVLHHFYRNISWTFMKTFAMEHIGLDGKTSPFSRSNKPRSASFADPDFQCHFGQKFSWTSVKTLPMELVDLDG</sequence>
<dbReference type="AlphaFoldDB" id="A0A9J5WKG6"/>
<reference evidence="1 2" key="1">
    <citation type="submission" date="2020-09" db="EMBL/GenBank/DDBJ databases">
        <title>De no assembly of potato wild relative species, Solanum commersonii.</title>
        <authorList>
            <person name="Cho K."/>
        </authorList>
    </citation>
    <scope>NUCLEOTIDE SEQUENCE [LARGE SCALE GENOMIC DNA]</scope>
    <source>
        <strain evidence="1">LZ3.2</strain>
        <tissue evidence="1">Leaf</tissue>
    </source>
</reference>
<evidence type="ECO:0000313" key="2">
    <source>
        <dbReference type="Proteomes" id="UP000824120"/>
    </source>
</evidence>